<dbReference type="Pfam" id="PF03780">
    <property type="entry name" value="Asp23"/>
    <property type="match status" value="1"/>
</dbReference>
<feature type="region of interest" description="Disordered" evidence="2">
    <location>
        <begin position="153"/>
        <end position="216"/>
    </location>
</feature>
<evidence type="ECO:0000313" key="4">
    <source>
        <dbReference type="Proteomes" id="UP001589610"/>
    </source>
</evidence>
<name>A0ABV5TM84_9ACTN</name>
<evidence type="ECO:0000256" key="2">
    <source>
        <dbReference type="SAM" id="MobiDB-lite"/>
    </source>
</evidence>
<sequence length="216" mass="22527">MNTPVEHRPASSGTSADPDPPASRQEGSALAESGRSTRSAVPAQPSRQAVPAEQRGRTDISRRVVSRIAARAAGEVARVREVGERKALSFRGGTRATLDGGLTTLQLDVTVEYPAPIREVAEEVRHHVAQRVMALTGKDVGYIDVLVTNVTPAHGDHGDHGISRAEGATTAGGDPAGGAGRTGAGTSDRIPDRATEPAGDPADNPTEDIVPLREER</sequence>
<dbReference type="EMBL" id="JBHMBS010000019">
    <property type="protein sequence ID" value="MFB9679991.1"/>
    <property type="molecule type" value="Genomic_DNA"/>
</dbReference>
<dbReference type="RefSeq" id="WP_344749102.1">
    <property type="nucleotide sequence ID" value="NZ_BAAAWW010000181.1"/>
</dbReference>
<keyword evidence="4" id="KW-1185">Reference proteome</keyword>
<feature type="compositionally biased region" description="Gly residues" evidence="2">
    <location>
        <begin position="174"/>
        <end position="183"/>
    </location>
</feature>
<dbReference type="InterPro" id="IPR005531">
    <property type="entry name" value="Asp23"/>
</dbReference>
<comment type="similarity">
    <text evidence="1">Belongs to the asp23 family.</text>
</comment>
<feature type="compositionally biased region" description="Basic and acidic residues" evidence="2">
    <location>
        <begin position="154"/>
        <end position="163"/>
    </location>
</feature>
<comment type="caution">
    <text evidence="3">The sequence shown here is derived from an EMBL/GenBank/DDBJ whole genome shotgun (WGS) entry which is preliminary data.</text>
</comment>
<feature type="region of interest" description="Disordered" evidence="2">
    <location>
        <begin position="1"/>
        <end position="59"/>
    </location>
</feature>
<reference evidence="3 4" key="1">
    <citation type="submission" date="2024-09" db="EMBL/GenBank/DDBJ databases">
        <authorList>
            <person name="Sun Q."/>
            <person name="Mori K."/>
        </authorList>
    </citation>
    <scope>NUCLEOTIDE SEQUENCE [LARGE SCALE GENOMIC DNA]</scope>
    <source>
        <strain evidence="3 4">JCM 3028</strain>
    </source>
</reference>
<organism evidence="3 4">
    <name type="scientific">Streptosporangium vulgare</name>
    <dbReference type="NCBI Taxonomy" id="46190"/>
    <lineage>
        <taxon>Bacteria</taxon>
        <taxon>Bacillati</taxon>
        <taxon>Actinomycetota</taxon>
        <taxon>Actinomycetes</taxon>
        <taxon>Streptosporangiales</taxon>
        <taxon>Streptosporangiaceae</taxon>
        <taxon>Streptosporangium</taxon>
    </lineage>
</organism>
<accession>A0ABV5TM84</accession>
<dbReference type="Proteomes" id="UP001589610">
    <property type="component" value="Unassembled WGS sequence"/>
</dbReference>
<evidence type="ECO:0000313" key="3">
    <source>
        <dbReference type="EMBL" id="MFB9679991.1"/>
    </source>
</evidence>
<gene>
    <name evidence="3" type="ORF">ACFFRH_31295</name>
</gene>
<proteinExistence type="inferred from homology"/>
<protein>
    <submittedName>
        <fullName evidence="3">Asp23/Gls24 family envelope stress response protein</fullName>
    </submittedName>
</protein>
<evidence type="ECO:0000256" key="1">
    <source>
        <dbReference type="ARBA" id="ARBA00005721"/>
    </source>
</evidence>